<evidence type="ECO:0000313" key="14">
    <source>
        <dbReference type="EMBL" id="RKG85689.1"/>
    </source>
</evidence>
<keyword evidence="10" id="KW-0175">Coiled coil</keyword>
<reference evidence="15" key="1">
    <citation type="submission" date="2018-09" db="EMBL/GenBank/DDBJ databases">
        <authorList>
            <person name="Livingstone P.G."/>
            <person name="Whitworth D.E."/>
        </authorList>
    </citation>
    <scope>NUCLEOTIDE SEQUENCE [LARGE SCALE GENOMIC DNA]</scope>
    <source>
        <strain evidence="15">CA054A</strain>
    </source>
</reference>
<dbReference type="AlphaFoldDB" id="A0A3A8IQF3"/>
<sequence>MSQEVPPGPEALFTGSSQMHALVRAHDWASTPVGPVASWPTSLKVLVKTLLGSRYPMILTWGPELSQFYNDAYSAVIGDKHPGALGTDIRGTLAEAWDALGPLVMEAMTTGVASWVPAMRLLLERSGYREESYFDVSHAPAFDDTGAIGGMLAVCAEVTQQVLSSRRMRLLRDLSAQASDTRSVTKTCTDLVSAMAGHPLDVPFALLYLRSQDGRSLTLCGAVGLERGGPLSPTTLALDAGSAEVAPFLRALDGERVRRDGLEPSLSLRGGPFGDAVGSLLLQSLAGAGTAAPLGVLVTGLSPNRAFDEGYASFSELLGAQVAVALRNARAYEEERQRAEQLAELDRAKTAFFHNISHEFRTPLTLMLGPLEDVLAGGPLTEAARHELEVVHRNAGRLLRLVNTLLDFSRLEAGRIDSSFEPTDLSAFTQDLASHFRSAVERTGLVFTVDCPVLPEPVYVDRRMWEKVVFNLLSNALKFTFTGSLGVRLTATGDAVVLRVRDTGTGIPAEELPHLFERFHRVRNARGRTHEGTGIGLALVRELVAQHGGDVGVESVEGEGSTFTVRIPRGSAHLPAERILAPREQESTAQGVRPFLQEAERWSDDGPLPARPSPPDAAPELEPGREPLRPAEMGGVALRPRVLVADDNADMREYVQRVLSPSFDVTLAADGQAALEAAHASAPDLVLTDVMMPRLGGFGLLRALREAPATRSLPVVMLSARAGEEEAVEGLEAGADDYLVKPFSARELVARVRSMLELSRMRREALRQELLAASLRERLQARDDFLAVASHELKTPLAAFRLHLERLERSLGEDALGRAKSPLESAGRQVQRLHALMETLLDVSQLTTGRLALELNDVDLTSVVGSAVARLRAEVERMGVTVTLEAGAPLVGRYDRLRIDQVVTNLLSNAARYGQGRPICVRVASEDGTARVTVRDEGIGIRAEDRARIFERFERAVPGRNYGGLGLGLWISRQVVEAHGGRITVDSEPGQGATFVVELPLEGLKAA</sequence>
<feature type="domain" description="Histidine kinase" evidence="12">
    <location>
        <begin position="788"/>
        <end position="1003"/>
    </location>
</feature>
<evidence type="ECO:0000256" key="10">
    <source>
        <dbReference type="SAM" id="Coils"/>
    </source>
</evidence>
<feature type="modified residue" description="4-aspartylphosphate" evidence="9">
    <location>
        <position position="689"/>
    </location>
</feature>
<dbReference type="InterPro" id="IPR004358">
    <property type="entry name" value="Sig_transdc_His_kin-like_C"/>
</dbReference>
<comment type="catalytic activity">
    <reaction evidence="1">
        <text>ATP + protein L-histidine = ADP + protein N-phospho-L-histidine.</text>
        <dbReference type="EC" id="2.7.13.3"/>
    </reaction>
</comment>
<gene>
    <name evidence="14" type="ORF">D7V88_19340</name>
</gene>
<feature type="coiled-coil region" evidence="10">
    <location>
        <begin position="322"/>
        <end position="349"/>
    </location>
</feature>
<dbReference type="SUPFAM" id="SSF55874">
    <property type="entry name" value="ATPase domain of HSP90 chaperone/DNA topoisomerase II/histidine kinase"/>
    <property type="match status" value="2"/>
</dbReference>
<evidence type="ECO:0000256" key="6">
    <source>
        <dbReference type="ARBA" id="ARBA00022777"/>
    </source>
</evidence>
<dbReference type="InterPro" id="IPR005467">
    <property type="entry name" value="His_kinase_dom"/>
</dbReference>
<dbReference type="InterPro" id="IPR036097">
    <property type="entry name" value="HisK_dim/P_sf"/>
</dbReference>
<dbReference type="Gene3D" id="3.30.450.40">
    <property type="match status" value="1"/>
</dbReference>
<organism evidence="14 15">
    <name type="scientific">Corallococcus terminator</name>
    <dbReference type="NCBI Taxonomy" id="2316733"/>
    <lineage>
        <taxon>Bacteria</taxon>
        <taxon>Pseudomonadati</taxon>
        <taxon>Myxococcota</taxon>
        <taxon>Myxococcia</taxon>
        <taxon>Myxococcales</taxon>
        <taxon>Cystobacterineae</taxon>
        <taxon>Myxococcaceae</taxon>
        <taxon>Corallococcus</taxon>
    </lineage>
</organism>
<dbReference type="PANTHER" id="PTHR43547:SF2">
    <property type="entry name" value="HYBRID SIGNAL TRANSDUCTION HISTIDINE KINASE C"/>
    <property type="match status" value="1"/>
</dbReference>
<evidence type="ECO:0000256" key="11">
    <source>
        <dbReference type="SAM" id="MobiDB-lite"/>
    </source>
</evidence>
<keyword evidence="6" id="KW-0418">Kinase</keyword>
<dbReference type="EMBL" id="RAVZ01000128">
    <property type="protein sequence ID" value="RKG85689.1"/>
    <property type="molecule type" value="Genomic_DNA"/>
</dbReference>
<keyword evidence="8" id="KW-0902">Two-component regulatory system</keyword>
<dbReference type="EC" id="2.7.13.3" evidence="2"/>
<keyword evidence="7" id="KW-0067">ATP-binding</keyword>
<dbReference type="Gene3D" id="3.30.565.10">
    <property type="entry name" value="Histidine kinase-like ATPase, C-terminal domain"/>
    <property type="match status" value="2"/>
</dbReference>
<dbReference type="FunFam" id="1.10.287.130:FF:000045">
    <property type="entry name" value="Two-component system sensor histidine kinase/response regulator"/>
    <property type="match status" value="1"/>
</dbReference>
<evidence type="ECO:0000259" key="12">
    <source>
        <dbReference type="PROSITE" id="PS50109"/>
    </source>
</evidence>
<feature type="domain" description="Response regulatory" evidence="13">
    <location>
        <begin position="641"/>
        <end position="756"/>
    </location>
</feature>
<dbReference type="InterPro" id="IPR003594">
    <property type="entry name" value="HATPase_dom"/>
</dbReference>
<dbReference type="Gene3D" id="3.40.50.2300">
    <property type="match status" value="1"/>
</dbReference>
<dbReference type="Gene3D" id="3.30.450.20">
    <property type="entry name" value="PAS domain"/>
    <property type="match status" value="1"/>
</dbReference>
<dbReference type="GO" id="GO:0005524">
    <property type="term" value="F:ATP binding"/>
    <property type="evidence" value="ECO:0007669"/>
    <property type="project" value="UniProtKB-KW"/>
</dbReference>
<protein>
    <recommendedName>
        <fullName evidence="2">histidine kinase</fullName>
        <ecNumber evidence="2">2.7.13.3</ecNumber>
    </recommendedName>
</protein>
<evidence type="ECO:0000256" key="8">
    <source>
        <dbReference type="ARBA" id="ARBA00023012"/>
    </source>
</evidence>
<evidence type="ECO:0000256" key="5">
    <source>
        <dbReference type="ARBA" id="ARBA00022741"/>
    </source>
</evidence>
<evidence type="ECO:0000313" key="15">
    <source>
        <dbReference type="Proteomes" id="UP000268094"/>
    </source>
</evidence>
<dbReference type="Pfam" id="PF00072">
    <property type="entry name" value="Response_reg"/>
    <property type="match status" value="1"/>
</dbReference>
<dbReference type="Pfam" id="PF00512">
    <property type="entry name" value="HisKA"/>
    <property type="match status" value="2"/>
</dbReference>
<evidence type="ECO:0000256" key="4">
    <source>
        <dbReference type="ARBA" id="ARBA00022679"/>
    </source>
</evidence>
<dbReference type="PANTHER" id="PTHR43547">
    <property type="entry name" value="TWO-COMPONENT HISTIDINE KINASE"/>
    <property type="match status" value="1"/>
</dbReference>
<dbReference type="Proteomes" id="UP000268094">
    <property type="component" value="Unassembled WGS sequence"/>
</dbReference>
<dbReference type="InterPro" id="IPR036890">
    <property type="entry name" value="HATPase_C_sf"/>
</dbReference>
<dbReference type="SUPFAM" id="SSF47384">
    <property type="entry name" value="Homodimeric domain of signal transducing histidine kinase"/>
    <property type="match status" value="2"/>
</dbReference>
<dbReference type="PROSITE" id="PS50110">
    <property type="entry name" value="RESPONSE_REGULATORY"/>
    <property type="match status" value="1"/>
</dbReference>
<dbReference type="InterPro" id="IPR001789">
    <property type="entry name" value="Sig_transdc_resp-reg_receiver"/>
</dbReference>
<dbReference type="SMART" id="SM00448">
    <property type="entry name" value="REC"/>
    <property type="match status" value="1"/>
</dbReference>
<keyword evidence="3 9" id="KW-0597">Phosphoprotein</keyword>
<dbReference type="CDD" id="cd00082">
    <property type="entry name" value="HisKA"/>
    <property type="match status" value="2"/>
</dbReference>
<dbReference type="GO" id="GO:0000155">
    <property type="term" value="F:phosphorelay sensor kinase activity"/>
    <property type="evidence" value="ECO:0007669"/>
    <property type="project" value="InterPro"/>
</dbReference>
<dbReference type="SUPFAM" id="SSF55781">
    <property type="entry name" value="GAF domain-like"/>
    <property type="match status" value="1"/>
</dbReference>
<accession>A0A3A8IQF3</accession>
<dbReference type="Pfam" id="PF02518">
    <property type="entry name" value="HATPase_c"/>
    <property type="match status" value="2"/>
</dbReference>
<dbReference type="Gene3D" id="1.10.287.130">
    <property type="match status" value="2"/>
</dbReference>
<evidence type="ECO:0000256" key="9">
    <source>
        <dbReference type="PROSITE-ProRule" id="PRU00169"/>
    </source>
</evidence>
<dbReference type="FunFam" id="3.30.565.10:FF:000006">
    <property type="entry name" value="Sensor histidine kinase WalK"/>
    <property type="match status" value="1"/>
</dbReference>
<proteinExistence type="predicted"/>
<keyword evidence="4" id="KW-0808">Transferase</keyword>
<dbReference type="PRINTS" id="PR00344">
    <property type="entry name" value="BCTRLSENSOR"/>
</dbReference>
<dbReference type="SMART" id="SM00387">
    <property type="entry name" value="HATPase_c"/>
    <property type="match status" value="2"/>
</dbReference>
<dbReference type="SMART" id="SM00388">
    <property type="entry name" value="HisKA"/>
    <property type="match status" value="2"/>
</dbReference>
<evidence type="ECO:0000256" key="1">
    <source>
        <dbReference type="ARBA" id="ARBA00000085"/>
    </source>
</evidence>
<dbReference type="PROSITE" id="PS50109">
    <property type="entry name" value="HIS_KIN"/>
    <property type="match status" value="2"/>
</dbReference>
<evidence type="ECO:0000256" key="3">
    <source>
        <dbReference type="ARBA" id="ARBA00022553"/>
    </source>
</evidence>
<evidence type="ECO:0000256" key="7">
    <source>
        <dbReference type="ARBA" id="ARBA00022840"/>
    </source>
</evidence>
<dbReference type="InterPro" id="IPR029016">
    <property type="entry name" value="GAF-like_dom_sf"/>
</dbReference>
<dbReference type="CDD" id="cd16922">
    <property type="entry name" value="HATPase_EvgS-ArcB-TorS-like"/>
    <property type="match status" value="1"/>
</dbReference>
<dbReference type="CDD" id="cd00075">
    <property type="entry name" value="HATPase"/>
    <property type="match status" value="1"/>
</dbReference>
<keyword evidence="5" id="KW-0547">Nucleotide-binding</keyword>
<feature type="domain" description="Histidine kinase" evidence="12">
    <location>
        <begin position="355"/>
        <end position="571"/>
    </location>
</feature>
<dbReference type="InterPro" id="IPR003661">
    <property type="entry name" value="HisK_dim/P_dom"/>
</dbReference>
<dbReference type="OrthoDB" id="5523050at2"/>
<name>A0A3A8IQF3_9BACT</name>
<dbReference type="RefSeq" id="WP_120542128.1">
    <property type="nucleotide sequence ID" value="NZ_RAVZ01000128.1"/>
</dbReference>
<evidence type="ECO:0000259" key="13">
    <source>
        <dbReference type="PROSITE" id="PS50110"/>
    </source>
</evidence>
<dbReference type="SUPFAM" id="SSF52172">
    <property type="entry name" value="CheY-like"/>
    <property type="match status" value="1"/>
</dbReference>
<evidence type="ECO:0000256" key="2">
    <source>
        <dbReference type="ARBA" id="ARBA00012438"/>
    </source>
</evidence>
<comment type="caution">
    <text evidence="14">The sequence shown here is derived from an EMBL/GenBank/DDBJ whole genome shotgun (WGS) entry which is preliminary data.</text>
</comment>
<keyword evidence="15" id="KW-1185">Reference proteome</keyword>
<feature type="region of interest" description="Disordered" evidence="11">
    <location>
        <begin position="602"/>
        <end position="633"/>
    </location>
</feature>
<dbReference type="InterPro" id="IPR011006">
    <property type="entry name" value="CheY-like_superfamily"/>
</dbReference>
<dbReference type="FunFam" id="3.30.565.10:FF:000037">
    <property type="entry name" value="Hybrid sensor histidine kinase/response regulator"/>
    <property type="match status" value="1"/>
</dbReference>